<evidence type="ECO:0000256" key="4">
    <source>
        <dbReference type="SAM" id="SignalP"/>
    </source>
</evidence>
<dbReference type="Pfam" id="PF04536">
    <property type="entry name" value="TPM_phosphatase"/>
    <property type="match status" value="1"/>
</dbReference>
<feature type="chain" id="PRO_5032290700" description="TPM domain-containing protein" evidence="4">
    <location>
        <begin position="26"/>
        <end position="670"/>
    </location>
</feature>
<reference evidence="6 7" key="1">
    <citation type="submission" date="2020-08" db="EMBL/GenBank/DDBJ databases">
        <title>Sequencing the genomes of 1000 actinobacteria strains.</title>
        <authorList>
            <person name="Klenk H.-P."/>
        </authorList>
    </citation>
    <scope>NUCLEOTIDE SEQUENCE [LARGE SCALE GENOMIC DNA]</scope>
    <source>
        <strain evidence="6 7">DSM 105784</strain>
    </source>
</reference>
<gene>
    <name evidence="6" type="ORF">HD599_000938</name>
</gene>
<feature type="compositionally biased region" description="Gly residues" evidence="2">
    <location>
        <begin position="658"/>
        <end position="670"/>
    </location>
</feature>
<comment type="caution">
    <text evidence="6">The sequence shown here is derived from an EMBL/GenBank/DDBJ whole genome shotgun (WGS) entry which is preliminary data.</text>
</comment>
<sequence length="670" mass="68473">MRSRIVVGAALLAGLFAVVPTAAHAQDPVDLAGAYVLDESGVLDGDTSGIEAALDTLYAEAGIQLFVVYVDSFDGADSSAEWADTTAEISGLGATDALLAIATDDRVYQVSVAEDFPLSDSDLADIEADRLVPELRDDDWEGGAIAFADGLRGEGNGSGSLPVWPFILLLVAAFVGVLVYLFTRRARRAAAGESKLASGEPTQKELDQRAGTVLVEIDDSLRTSEQELGFAVAQFGEEATREFAAALATAKTHVAEAFGIRQKLDDAFPETPAQKRELTLQLIGLAESADTALDAQADAFDALREVEKNAASILDSVDAAAGALDARVRATEATVAQLAGRFSPAAIATVVDNVARARTLLQLAAASSSTARAAIAPAGGSKNGQTVASPAVPVRAAQAGVAQAGQLLDAVDSLAAALDRAVRDLDEAVAETNRDLAEARAVPGAELESVIAATSAGLAAVLPGSEKNPLDAIERVERLDETLGQALAAVRDRQAQEASARSSLDRVLASARTQIATGEEFLTTRRGGVGTDARTRLSAARQALDEAQSLAATDPVGALSSAHRASSLAQQGTDLARGEVDYFERSNADRGYSGGLGGSMSTDSILGGILGGLLQGGGGWSGGGGGSWSGGGSSSRRSTSYGGSSRRSSGGSRRSSGGSRGGRRGGGGRF</sequence>
<name>A0A841AM73_9MICO</name>
<evidence type="ECO:0000256" key="2">
    <source>
        <dbReference type="SAM" id="MobiDB-lite"/>
    </source>
</evidence>
<dbReference type="EMBL" id="JACHMJ010000001">
    <property type="protein sequence ID" value="MBB5842615.1"/>
    <property type="molecule type" value="Genomic_DNA"/>
</dbReference>
<feature type="compositionally biased region" description="Low complexity" evidence="2">
    <location>
        <begin position="634"/>
        <end position="657"/>
    </location>
</feature>
<keyword evidence="7" id="KW-1185">Reference proteome</keyword>
<dbReference type="Gene3D" id="3.10.310.50">
    <property type="match status" value="1"/>
</dbReference>
<evidence type="ECO:0000259" key="5">
    <source>
        <dbReference type="Pfam" id="PF04536"/>
    </source>
</evidence>
<feature type="signal peptide" evidence="4">
    <location>
        <begin position="1"/>
        <end position="25"/>
    </location>
</feature>
<keyword evidence="3" id="KW-1133">Transmembrane helix</keyword>
<evidence type="ECO:0000313" key="7">
    <source>
        <dbReference type="Proteomes" id="UP000536685"/>
    </source>
</evidence>
<accession>A0A841AM73</accession>
<dbReference type="RefSeq" id="WP_184234098.1">
    <property type="nucleotide sequence ID" value="NZ_JACHMJ010000001.1"/>
</dbReference>
<proteinExistence type="predicted"/>
<keyword evidence="1" id="KW-0175">Coiled coil</keyword>
<dbReference type="InterPro" id="IPR007621">
    <property type="entry name" value="TPM_dom"/>
</dbReference>
<dbReference type="Proteomes" id="UP000536685">
    <property type="component" value="Unassembled WGS sequence"/>
</dbReference>
<keyword evidence="4" id="KW-0732">Signal</keyword>
<evidence type="ECO:0000313" key="6">
    <source>
        <dbReference type="EMBL" id="MBB5842615.1"/>
    </source>
</evidence>
<organism evidence="6 7">
    <name type="scientific">Conyzicola lurida</name>
    <dbReference type="NCBI Taxonomy" id="1172621"/>
    <lineage>
        <taxon>Bacteria</taxon>
        <taxon>Bacillati</taxon>
        <taxon>Actinomycetota</taxon>
        <taxon>Actinomycetes</taxon>
        <taxon>Micrococcales</taxon>
        <taxon>Microbacteriaceae</taxon>
        <taxon>Conyzicola</taxon>
    </lineage>
</organism>
<evidence type="ECO:0000256" key="1">
    <source>
        <dbReference type="SAM" id="Coils"/>
    </source>
</evidence>
<feature type="compositionally biased region" description="Gly residues" evidence="2">
    <location>
        <begin position="621"/>
        <end position="633"/>
    </location>
</feature>
<feature type="transmembrane region" description="Helical" evidence="3">
    <location>
        <begin position="163"/>
        <end position="182"/>
    </location>
</feature>
<feature type="domain" description="TPM" evidence="5">
    <location>
        <begin position="36"/>
        <end position="152"/>
    </location>
</feature>
<keyword evidence="3" id="KW-0812">Transmembrane</keyword>
<feature type="coiled-coil region" evidence="1">
    <location>
        <begin position="411"/>
        <end position="442"/>
    </location>
</feature>
<dbReference type="AlphaFoldDB" id="A0A841AM73"/>
<evidence type="ECO:0000256" key="3">
    <source>
        <dbReference type="SAM" id="Phobius"/>
    </source>
</evidence>
<feature type="region of interest" description="Disordered" evidence="2">
    <location>
        <begin position="621"/>
        <end position="670"/>
    </location>
</feature>
<protein>
    <recommendedName>
        <fullName evidence="5">TPM domain-containing protein</fullName>
    </recommendedName>
</protein>
<keyword evidence="3" id="KW-0472">Membrane</keyword>